<proteinExistence type="predicted"/>
<dbReference type="InterPro" id="IPR013087">
    <property type="entry name" value="Znf_C2H2_type"/>
</dbReference>
<evidence type="ECO:0000313" key="5">
    <source>
        <dbReference type="Proteomes" id="UP001362999"/>
    </source>
</evidence>
<dbReference type="SUPFAM" id="SSF57667">
    <property type="entry name" value="beta-beta-alpha zinc fingers"/>
    <property type="match status" value="1"/>
</dbReference>
<keyword evidence="5" id="KW-1185">Reference proteome</keyword>
<reference evidence="4 5" key="1">
    <citation type="journal article" date="2024" name="J Genomics">
        <title>Draft genome sequencing and assembly of Favolaschia claudopus CIRM-BRFM 2984 isolated from oak limbs.</title>
        <authorList>
            <person name="Navarro D."/>
            <person name="Drula E."/>
            <person name="Chaduli D."/>
            <person name="Cazenave R."/>
            <person name="Ahrendt S."/>
            <person name="Wang J."/>
            <person name="Lipzen A."/>
            <person name="Daum C."/>
            <person name="Barry K."/>
            <person name="Grigoriev I.V."/>
            <person name="Favel A."/>
            <person name="Rosso M.N."/>
            <person name="Martin F."/>
        </authorList>
    </citation>
    <scope>NUCLEOTIDE SEQUENCE [LARGE SCALE GENOMIC DNA]</scope>
    <source>
        <strain evidence="4 5">CIRM-BRFM 2984</strain>
    </source>
</reference>
<evidence type="ECO:0000313" key="4">
    <source>
        <dbReference type="EMBL" id="KAK6971429.1"/>
    </source>
</evidence>
<organism evidence="4 5">
    <name type="scientific">Favolaschia claudopus</name>
    <dbReference type="NCBI Taxonomy" id="2862362"/>
    <lineage>
        <taxon>Eukaryota</taxon>
        <taxon>Fungi</taxon>
        <taxon>Dikarya</taxon>
        <taxon>Basidiomycota</taxon>
        <taxon>Agaricomycotina</taxon>
        <taxon>Agaricomycetes</taxon>
        <taxon>Agaricomycetidae</taxon>
        <taxon>Agaricales</taxon>
        <taxon>Marasmiineae</taxon>
        <taxon>Mycenaceae</taxon>
        <taxon>Favolaschia</taxon>
    </lineage>
</organism>
<keyword evidence="1" id="KW-0862">Zinc</keyword>
<evidence type="ECO:0000259" key="3">
    <source>
        <dbReference type="PROSITE" id="PS50157"/>
    </source>
</evidence>
<evidence type="ECO:0000256" key="1">
    <source>
        <dbReference type="PROSITE-ProRule" id="PRU00042"/>
    </source>
</evidence>
<dbReference type="InterPro" id="IPR036236">
    <property type="entry name" value="Znf_C2H2_sf"/>
</dbReference>
<keyword evidence="1" id="KW-0863">Zinc-finger</keyword>
<dbReference type="PROSITE" id="PS00028">
    <property type="entry name" value="ZINC_FINGER_C2H2_1"/>
    <property type="match status" value="1"/>
</dbReference>
<dbReference type="EMBL" id="JAWWNJ010000212">
    <property type="protein sequence ID" value="KAK6971429.1"/>
    <property type="molecule type" value="Genomic_DNA"/>
</dbReference>
<accession>A0AAV9Z4X7</accession>
<gene>
    <name evidence="4" type="ORF">R3P38DRAFT_722425</name>
</gene>
<dbReference type="Proteomes" id="UP001362999">
    <property type="component" value="Unassembled WGS sequence"/>
</dbReference>
<feature type="domain" description="C2H2-type" evidence="3">
    <location>
        <begin position="163"/>
        <end position="192"/>
    </location>
</feature>
<dbReference type="SMART" id="SM00355">
    <property type="entry name" value="ZnF_C2H2"/>
    <property type="match status" value="2"/>
</dbReference>
<comment type="caution">
    <text evidence="4">The sequence shown here is derived from an EMBL/GenBank/DDBJ whole genome shotgun (WGS) entry which is preliminary data.</text>
</comment>
<protein>
    <recommendedName>
        <fullName evidence="3">C2H2-type domain-containing protein</fullName>
    </recommendedName>
</protein>
<dbReference type="Gene3D" id="3.30.160.60">
    <property type="entry name" value="Classic Zinc Finger"/>
    <property type="match status" value="1"/>
</dbReference>
<dbReference type="GO" id="GO:0008270">
    <property type="term" value="F:zinc ion binding"/>
    <property type="evidence" value="ECO:0007669"/>
    <property type="project" value="UniProtKB-KW"/>
</dbReference>
<dbReference type="PROSITE" id="PS50157">
    <property type="entry name" value="ZINC_FINGER_C2H2_2"/>
    <property type="match status" value="1"/>
</dbReference>
<feature type="compositionally biased region" description="Basic and acidic residues" evidence="2">
    <location>
        <begin position="208"/>
        <end position="217"/>
    </location>
</feature>
<name>A0AAV9Z4X7_9AGAR</name>
<dbReference type="AlphaFoldDB" id="A0AAV9Z4X7"/>
<sequence>MTFLEDLSLTAGQCDSTHIRVCQELAAQLNLNFSLESYKHPSTERPQTEIRNLAPFILLAPCRVCNSAATHPDGGLHRCGTSGVGEGGFRGIPAFPLPFRRVLRPQLTLHSPVVPEESLALMASFSRLARRPCRWRRCTAILNSLESLLLHIHRFHVSCEKKYLCEWDACRKRFGTEQTFTRHVESHFMKNLPCAYELFKSSRELGNHHHQHLDRGGILKPSSEPAKPSLRLPPRLDLHQGSLAPPIRIASWNP</sequence>
<feature type="region of interest" description="Disordered" evidence="2">
    <location>
        <begin position="208"/>
        <end position="239"/>
    </location>
</feature>
<evidence type="ECO:0000256" key="2">
    <source>
        <dbReference type="SAM" id="MobiDB-lite"/>
    </source>
</evidence>
<keyword evidence="1" id="KW-0479">Metal-binding</keyword>